<protein>
    <submittedName>
        <fullName evidence="17">Assimilatory nitrate reductase electron transfer subunit</fullName>
    </submittedName>
</protein>
<dbReference type="InterPro" id="IPR007419">
    <property type="entry name" value="BFD-like_2Fe2S-bd_dom"/>
</dbReference>
<keyword evidence="18" id="KW-1185">Reference proteome</keyword>
<dbReference type="PANTHER" id="PTHR43809:SF1">
    <property type="entry name" value="NITRITE REDUCTASE (NADH) LARGE SUBUNIT"/>
    <property type="match status" value="1"/>
</dbReference>
<feature type="compositionally biased region" description="Low complexity" evidence="13">
    <location>
        <begin position="500"/>
        <end position="516"/>
    </location>
</feature>
<evidence type="ECO:0000259" key="16">
    <source>
        <dbReference type="Pfam" id="PF18267"/>
    </source>
</evidence>
<name>A0AAE3KIT7_9PSEU</name>
<dbReference type="Gene3D" id="1.10.10.1100">
    <property type="entry name" value="BFD-like [2Fe-2S]-binding domain"/>
    <property type="match status" value="1"/>
</dbReference>
<keyword evidence="6" id="KW-0349">Heme</keyword>
<evidence type="ECO:0000256" key="5">
    <source>
        <dbReference type="ARBA" id="ARBA00010429"/>
    </source>
</evidence>
<evidence type="ECO:0000256" key="8">
    <source>
        <dbReference type="ARBA" id="ARBA00022723"/>
    </source>
</evidence>
<evidence type="ECO:0000256" key="11">
    <source>
        <dbReference type="ARBA" id="ARBA00023004"/>
    </source>
</evidence>
<keyword evidence="11" id="KW-0408">Iron</keyword>
<evidence type="ECO:0000313" key="17">
    <source>
        <dbReference type="EMBL" id="MCP2168815.1"/>
    </source>
</evidence>
<dbReference type="InterPro" id="IPR041575">
    <property type="entry name" value="Rubredoxin_C"/>
</dbReference>
<reference evidence="17" key="1">
    <citation type="submission" date="2022-06" db="EMBL/GenBank/DDBJ databases">
        <title>Genomic Encyclopedia of Archaeal and Bacterial Type Strains, Phase II (KMG-II): from individual species to whole genera.</title>
        <authorList>
            <person name="Goeker M."/>
        </authorList>
    </citation>
    <scope>NUCLEOTIDE SEQUENCE</scope>
    <source>
        <strain evidence="17">DSM 43935</strain>
    </source>
</reference>
<evidence type="ECO:0000313" key="18">
    <source>
        <dbReference type="Proteomes" id="UP001206128"/>
    </source>
</evidence>
<evidence type="ECO:0000256" key="1">
    <source>
        <dbReference type="ARBA" id="ARBA00001929"/>
    </source>
</evidence>
<dbReference type="EMBL" id="JAMTCK010000015">
    <property type="protein sequence ID" value="MCP2168815.1"/>
    <property type="molecule type" value="Genomic_DNA"/>
</dbReference>
<dbReference type="InterPro" id="IPR036188">
    <property type="entry name" value="FAD/NAD-bd_sf"/>
</dbReference>
<comment type="caution">
    <text evidence="17">The sequence shown here is derived from an EMBL/GenBank/DDBJ whole genome shotgun (WGS) entry which is preliminary data.</text>
</comment>
<keyword evidence="7" id="KW-0285">Flavoprotein</keyword>
<dbReference type="InterPro" id="IPR052034">
    <property type="entry name" value="NasD-like"/>
</dbReference>
<keyword evidence="10" id="KW-0560">Oxidoreductase</keyword>
<evidence type="ECO:0000256" key="4">
    <source>
        <dbReference type="ARBA" id="ARBA00005096"/>
    </source>
</evidence>
<dbReference type="GO" id="GO:0051536">
    <property type="term" value="F:iron-sulfur cluster binding"/>
    <property type="evidence" value="ECO:0007669"/>
    <property type="project" value="UniProtKB-KW"/>
</dbReference>
<evidence type="ECO:0000259" key="15">
    <source>
        <dbReference type="Pfam" id="PF07992"/>
    </source>
</evidence>
<evidence type="ECO:0000256" key="12">
    <source>
        <dbReference type="ARBA" id="ARBA00023014"/>
    </source>
</evidence>
<feature type="domain" description="FAD/NAD(P)-binding" evidence="15">
    <location>
        <begin position="18"/>
        <end position="313"/>
    </location>
</feature>
<proteinExistence type="inferred from homology"/>
<dbReference type="Pfam" id="PF07992">
    <property type="entry name" value="Pyr_redox_2"/>
    <property type="match status" value="1"/>
</dbReference>
<evidence type="ECO:0000256" key="13">
    <source>
        <dbReference type="SAM" id="MobiDB-lite"/>
    </source>
</evidence>
<dbReference type="RefSeq" id="WP_253776966.1">
    <property type="nucleotide sequence ID" value="NZ_JAMTCK010000015.1"/>
</dbReference>
<comment type="cofactor">
    <cofactor evidence="3">
        <name>FAD</name>
        <dbReference type="ChEBI" id="CHEBI:57692"/>
    </cofactor>
</comment>
<gene>
    <name evidence="17" type="ORF">LX83_005693</name>
</gene>
<comment type="similarity">
    <text evidence="5">Belongs to the nitrite and sulfite reductase 4Fe-4S domain family.</text>
</comment>
<feature type="region of interest" description="Disordered" evidence="13">
    <location>
        <begin position="492"/>
        <end position="534"/>
    </location>
</feature>
<evidence type="ECO:0000256" key="2">
    <source>
        <dbReference type="ARBA" id="ARBA00001966"/>
    </source>
</evidence>
<dbReference type="Proteomes" id="UP001206128">
    <property type="component" value="Unassembled WGS sequence"/>
</dbReference>
<comment type="cofactor">
    <cofactor evidence="1">
        <name>siroheme</name>
        <dbReference type="ChEBI" id="CHEBI:60052"/>
    </cofactor>
</comment>
<evidence type="ECO:0000256" key="3">
    <source>
        <dbReference type="ARBA" id="ARBA00001974"/>
    </source>
</evidence>
<dbReference type="Gene3D" id="3.50.50.60">
    <property type="entry name" value="FAD/NAD(P)-binding domain"/>
    <property type="match status" value="2"/>
</dbReference>
<accession>A0AAE3KIT7</accession>
<dbReference type="Pfam" id="PF18267">
    <property type="entry name" value="Rubredoxin_C"/>
    <property type="match status" value="1"/>
</dbReference>
<dbReference type="Gene3D" id="3.30.390.30">
    <property type="match status" value="1"/>
</dbReference>
<dbReference type="Pfam" id="PF04324">
    <property type="entry name" value="Fer2_BFD"/>
    <property type="match status" value="1"/>
</dbReference>
<dbReference type="PANTHER" id="PTHR43809">
    <property type="entry name" value="NITRITE REDUCTASE (NADH) LARGE SUBUNIT"/>
    <property type="match status" value="1"/>
</dbReference>
<keyword evidence="8" id="KW-0479">Metal-binding</keyword>
<sequence>MTRTAEVLPPPTTTGALRVVVVGYGMAGARLAEQIRARDPHAHRVHLTVVGAEPHAAYNRVLLSNVLAGTMSEWAVRLHDDGWAADHHVDLRTGLAVTGIDRAARTVGLADGSSVGYDALVLATGSRAWLPPIEGLCTEDGGLQPGVAVFRTLDDCARITAATGIGGRVAVLGGGLLGLEAARGLAGRGRRVTVVHPMGHVMERQLDAGAGRVLAKVLSSHGVEFRLGVGAARHVPGVGLELADGSTVPAELVVVSAGVRAETGLAVAAGLAVDRGIVVDDRLRTSDPNVYAIGDCAQHPGTVSGLVQPAWEQAEVVADLLTEAAPDAGYRGTSVVTRLKARDIDLAALGEVHVDVDAPDAEVLCLQDPARGRYAKLVLREDRVAGAIMLGVPDAAATVTHLYDRGLPAPADRLALLLGGALPAAGGAAASAGDLPASAVICRCNTVSKGRLVSAWREGARTADALATATRATTGCGGCRDAVCGLVDWLSAQESPDQPAPAGGPESPESPGVPAGESDESDESSQQNPVPVLA</sequence>
<dbReference type="GO" id="GO:0046872">
    <property type="term" value="F:metal ion binding"/>
    <property type="evidence" value="ECO:0007669"/>
    <property type="project" value="UniProtKB-KW"/>
</dbReference>
<feature type="domain" description="BFD-like [2Fe-2S]-binding" evidence="14">
    <location>
        <begin position="440"/>
        <end position="485"/>
    </location>
</feature>
<evidence type="ECO:0000259" key="14">
    <source>
        <dbReference type="Pfam" id="PF04324"/>
    </source>
</evidence>
<dbReference type="PRINTS" id="PR00411">
    <property type="entry name" value="PNDRDTASEI"/>
</dbReference>
<dbReference type="InterPro" id="IPR023753">
    <property type="entry name" value="FAD/NAD-binding_dom"/>
</dbReference>
<keyword evidence="12" id="KW-0411">Iron-sulfur</keyword>
<dbReference type="InterPro" id="IPR041854">
    <property type="entry name" value="BFD-like_2Fe2S-bd_dom_sf"/>
</dbReference>
<evidence type="ECO:0000256" key="9">
    <source>
        <dbReference type="ARBA" id="ARBA00022827"/>
    </source>
</evidence>
<comment type="cofactor">
    <cofactor evidence="2">
        <name>[4Fe-4S] cluster</name>
        <dbReference type="ChEBI" id="CHEBI:49883"/>
    </cofactor>
</comment>
<organism evidence="17 18">
    <name type="scientific">Goodfellowiella coeruleoviolacea</name>
    <dbReference type="NCBI Taxonomy" id="334858"/>
    <lineage>
        <taxon>Bacteria</taxon>
        <taxon>Bacillati</taxon>
        <taxon>Actinomycetota</taxon>
        <taxon>Actinomycetes</taxon>
        <taxon>Pseudonocardiales</taxon>
        <taxon>Pseudonocardiaceae</taxon>
        <taxon>Goodfellowiella</taxon>
    </lineage>
</organism>
<dbReference type="GO" id="GO:0016491">
    <property type="term" value="F:oxidoreductase activity"/>
    <property type="evidence" value="ECO:0007669"/>
    <property type="project" value="UniProtKB-KW"/>
</dbReference>
<keyword evidence="9" id="KW-0274">FAD</keyword>
<dbReference type="SUPFAM" id="SSF51905">
    <property type="entry name" value="FAD/NAD(P)-binding domain"/>
    <property type="match status" value="2"/>
</dbReference>
<feature type="domain" description="NADH-rubredoxin oxidoreductase C-terminal" evidence="16">
    <location>
        <begin position="336"/>
        <end position="391"/>
    </location>
</feature>
<evidence type="ECO:0000256" key="10">
    <source>
        <dbReference type="ARBA" id="ARBA00023002"/>
    </source>
</evidence>
<comment type="pathway">
    <text evidence="4">Nitrogen metabolism; nitrate reduction (assimilation).</text>
</comment>
<dbReference type="InterPro" id="IPR016156">
    <property type="entry name" value="FAD/NAD-linked_Rdtase_dimer_sf"/>
</dbReference>
<dbReference type="AlphaFoldDB" id="A0AAE3KIT7"/>
<evidence type="ECO:0000256" key="7">
    <source>
        <dbReference type="ARBA" id="ARBA00022630"/>
    </source>
</evidence>
<evidence type="ECO:0000256" key="6">
    <source>
        <dbReference type="ARBA" id="ARBA00022617"/>
    </source>
</evidence>
<dbReference type="PRINTS" id="PR00368">
    <property type="entry name" value="FADPNR"/>
</dbReference>